<dbReference type="Proteomes" id="UP000273778">
    <property type="component" value="Chromosome"/>
</dbReference>
<dbReference type="KEGG" id="spsr:EGC80_20375"/>
<reference evidence="2" key="3">
    <citation type="submission" date="2018-11" db="EMBL/GenBank/DDBJ databases">
        <authorList>
            <person name="Hwang Y.J."/>
            <person name="Hwang C.Y."/>
        </authorList>
    </citation>
    <scope>NUCLEOTIDE SEQUENCE</scope>
    <source>
        <strain evidence="2">R106</strain>
    </source>
</reference>
<reference evidence="4" key="2">
    <citation type="submission" date="2018-11" db="EMBL/GenBank/DDBJ databases">
        <title>Shewanella sp. R106.</title>
        <authorList>
            <person name="Hwang Y.J."/>
            <person name="Hwang C.Y."/>
        </authorList>
    </citation>
    <scope>NUCLEOTIDE SEQUENCE [LARGE SCALE GENOMIC DNA]</scope>
    <source>
        <strain evidence="4">R106</strain>
    </source>
</reference>
<dbReference type="EMBL" id="RKKB01000001">
    <property type="protein sequence ID" value="RPA34842.1"/>
    <property type="molecule type" value="Genomic_DNA"/>
</dbReference>
<keyword evidence="3" id="KW-1185">Reference proteome</keyword>
<protein>
    <submittedName>
        <fullName evidence="2">Flagella biosynthesis chaperone for FliD, FliT</fullName>
    </submittedName>
</protein>
<name>A0A3N4ED27_9GAMM</name>
<evidence type="ECO:0000313" key="3">
    <source>
        <dbReference type="Proteomes" id="UP000273778"/>
    </source>
</evidence>
<accession>A0A3N4ED27</accession>
<proteinExistence type="predicted"/>
<dbReference type="Proteomes" id="UP000278855">
    <property type="component" value="Unassembled WGS sequence"/>
</dbReference>
<reference evidence="1 3" key="1">
    <citation type="submission" date="2018-11" db="EMBL/GenBank/DDBJ databases">
        <title>Shewanella sp. M2.</title>
        <authorList>
            <person name="Hwang Y.J."/>
            <person name="Hwang C.Y."/>
        </authorList>
    </citation>
    <scope>NUCLEOTIDE SEQUENCE [LARGE SCALE GENOMIC DNA]</scope>
    <source>
        <strain evidence="1 3">M2</strain>
    </source>
</reference>
<gene>
    <name evidence="2" type="ORF">EGC77_04045</name>
    <name evidence="1" type="ORF">EGC80_20375</name>
</gene>
<evidence type="ECO:0000313" key="4">
    <source>
        <dbReference type="Proteomes" id="UP000278855"/>
    </source>
</evidence>
<dbReference type="AlphaFoldDB" id="A0A3N4ED27"/>
<keyword evidence="2" id="KW-0966">Cell projection</keyword>
<evidence type="ECO:0000313" key="1">
    <source>
        <dbReference type="EMBL" id="AZG36988.1"/>
    </source>
</evidence>
<keyword evidence="2" id="KW-0969">Cilium</keyword>
<dbReference type="EMBL" id="CP034073">
    <property type="protein sequence ID" value="AZG36988.1"/>
    <property type="molecule type" value="Genomic_DNA"/>
</dbReference>
<dbReference type="RefSeq" id="WP_124011934.1">
    <property type="nucleotide sequence ID" value="NZ_CP034073.1"/>
</dbReference>
<dbReference type="OrthoDB" id="6267576at2"/>
<sequence>MTTTEQQVLIDNLDAISEQCKTVLNRLKSKNDLEEFDELVLNLQELVVKRQNLLNVLIADYSFTQRDYLEHQLELTLSLEVKAKLVMNSLHSEIHLGKKNQRQLDVYKSIDSDR</sequence>
<organism evidence="2 4">
    <name type="scientific">Shewanella psychromarinicola</name>
    <dbReference type="NCBI Taxonomy" id="2487742"/>
    <lineage>
        <taxon>Bacteria</taxon>
        <taxon>Pseudomonadati</taxon>
        <taxon>Pseudomonadota</taxon>
        <taxon>Gammaproteobacteria</taxon>
        <taxon>Alteromonadales</taxon>
        <taxon>Shewanellaceae</taxon>
        <taxon>Shewanella</taxon>
    </lineage>
</organism>
<keyword evidence="2" id="KW-0282">Flagellum</keyword>
<evidence type="ECO:0000313" key="2">
    <source>
        <dbReference type="EMBL" id="RPA34842.1"/>
    </source>
</evidence>